<reference evidence="1" key="1">
    <citation type="submission" date="2022-04" db="EMBL/GenBank/DDBJ databases">
        <title>Carnegiea gigantea Genome sequencing and assembly v2.</title>
        <authorList>
            <person name="Copetti D."/>
            <person name="Sanderson M.J."/>
            <person name="Burquez A."/>
            <person name="Wojciechowski M.F."/>
        </authorList>
    </citation>
    <scope>NUCLEOTIDE SEQUENCE</scope>
    <source>
        <strain evidence="1">SGP5-SGP5p</strain>
        <tissue evidence="1">Aerial part</tissue>
    </source>
</reference>
<evidence type="ECO:0000313" key="2">
    <source>
        <dbReference type="Proteomes" id="UP001153076"/>
    </source>
</evidence>
<keyword evidence="2" id="KW-1185">Reference proteome</keyword>
<dbReference type="EMBL" id="JAKOGI010004421">
    <property type="protein sequence ID" value="KAJ8419794.1"/>
    <property type="molecule type" value="Genomic_DNA"/>
</dbReference>
<dbReference type="AlphaFoldDB" id="A0A9Q1JFK3"/>
<proteinExistence type="predicted"/>
<gene>
    <name evidence="1" type="ORF">Cgig2_021645</name>
</gene>
<sequence length="220" mass="25478">MLQAPWWWSTKLHPGPSPPRTFADRYVPKNHPCDVEPSLLKDRRVLWLMKEEGGRKKASSAADVYTRRPSLVGEDHRVFTSVRATEAPPCSPPPPPQRWRFWSRRSLKNFRDESYENVGWMGDLNKFYAKEAFSLLRDKEPISKDLICKHAWRIKTPQRCHALLANSQWETKLKHSFRELNRVVDCVADIRVNHSVPSALFESPPQCVAKLVTKDLVQPA</sequence>
<protein>
    <submittedName>
        <fullName evidence="1">Uncharacterized protein</fullName>
    </submittedName>
</protein>
<accession>A0A9Q1JFK3</accession>
<name>A0A9Q1JFK3_9CARY</name>
<evidence type="ECO:0000313" key="1">
    <source>
        <dbReference type="EMBL" id="KAJ8419794.1"/>
    </source>
</evidence>
<organism evidence="1 2">
    <name type="scientific">Carnegiea gigantea</name>
    <dbReference type="NCBI Taxonomy" id="171969"/>
    <lineage>
        <taxon>Eukaryota</taxon>
        <taxon>Viridiplantae</taxon>
        <taxon>Streptophyta</taxon>
        <taxon>Embryophyta</taxon>
        <taxon>Tracheophyta</taxon>
        <taxon>Spermatophyta</taxon>
        <taxon>Magnoliopsida</taxon>
        <taxon>eudicotyledons</taxon>
        <taxon>Gunneridae</taxon>
        <taxon>Pentapetalae</taxon>
        <taxon>Caryophyllales</taxon>
        <taxon>Cactineae</taxon>
        <taxon>Cactaceae</taxon>
        <taxon>Cactoideae</taxon>
        <taxon>Echinocereeae</taxon>
        <taxon>Carnegiea</taxon>
    </lineage>
</organism>
<comment type="caution">
    <text evidence="1">The sequence shown here is derived from an EMBL/GenBank/DDBJ whole genome shotgun (WGS) entry which is preliminary data.</text>
</comment>
<dbReference type="Proteomes" id="UP001153076">
    <property type="component" value="Unassembled WGS sequence"/>
</dbReference>